<protein>
    <submittedName>
        <fullName evidence="1">Uncharacterized protein</fullName>
    </submittedName>
</protein>
<dbReference type="EMBL" id="JABEQL010000023">
    <property type="protein sequence ID" value="MBB2180403.1"/>
    <property type="molecule type" value="Genomic_DNA"/>
</dbReference>
<keyword evidence="2" id="KW-1185">Reference proteome</keyword>
<organism evidence="1 2">
    <name type="scientific">Gluconacetobacter tumulicola</name>
    <dbReference type="NCBI Taxonomy" id="1017177"/>
    <lineage>
        <taxon>Bacteria</taxon>
        <taxon>Pseudomonadati</taxon>
        <taxon>Pseudomonadota</taxon>
        <taxon>Alphaproteobacteria</taxon>
        <taxon>Acetobacterales</taxon>
        <taxon>Acetobacteraceae</taxon>
        <taxon>Gluconacetobacter</taxon>
    </lineage>
</organism>
<dbReference type="AlphaFoldDB" id="A0A7W4P9F0"/>
<dbReference type="InterPro" id="IPR024651">
    <property type="entry name" value="FAD-SLDH_ssu"/>
</dbReference>
<accession>A0A7W4P9F0</accession>
<evidence type="ECO:0000313" key="1">
    <source>
        <dbReference type="EMBL" id="MBB2180403.1"/>
    </source>
</evidence>
<evidence type="ECO:0000313" key="2">
    <source>
        <dbReference type="Proteomes" id="UP000525623"/>
    </source>
</evidence>
<dbReference type="Proteomes" id="UP000525623">
    <property type="component" value="Unassembled WGS sequence"/>
</dbReference>
<reference evidence="1 2" key="1">
    <citation type="submission" date="2020-04" db="EMBL/GenBank/DDBJ databases">
        <title>Description of novel Gluconacetobacter.</title>
        <authorList>
            <person name="Sombolestani A."/>
        </authorList>
    </citation>
    <scope>NUCLEOTIDE SEQUENCE [LARGE SCALE GENOMIC DNA]</scope>
    <source>
        <strain evidence="1 2">LMG 27725</strain>
    </source>
</reference>
<dbReference type="Pfam" id="PF12318">
    <property type="entry name" value="FAD-SLDH"/>
    <property type="match status" value="1"/>
</dbReference>
<name>A0A7W4P9F0_9PROT</name>
<comment type="caution">
    <text evidence="1">The sequence shown here is derived from an EMBL/GenBank/DDBJ whole genome shotgun (WGS) entry which is preliminary data.</text>
</comment>
<dbReference type="RefSeq" id="WP_182968123.1">
    <property type="nucleotide sequence ID" value="NZ_BAABGC010000022.1"/>
</dbReference>
<proteinExistence type="predicted"/>
<sequence length="148" mass="16853">MSEDDLDREFLRLSRILTKREVIDPTTSARCRRALLAADPAIIDPLHNLITVTTRENFTNVDEFEKFSQRHPELRLTALAIIRAWYLGYAGTPAPLDQGDNAQFVSYERALMFEPTRDATVIPTYARGGTDYWREPPNGIAHDKESST</sequence>
<gene>
    <name evidence="1" type="ORF">HLH29_14765</name>
</gene>